<feature type="region of interest" description="Disordered" evidence="18">
    <location>
        <begin position="1100"/>
        <end position="1124"/>
    </location>
</feature>
<dbReference type="InterPro" id="IPR001241">
    <property type="entry name" value="Topo_IIA"/>
</dbReference>
<dbReference type="Pfam" id="PF00521">
    <property type="entry name" value="DNA_topoisoIV"/>
    <property type="match status" value="1"/>
</dbReference>
<evidence type="ECO:0000313" key="22">
    <source>
        <dbReference type="RefSeq" id="XP_031551313.1"/>
    </source>
</evidence>
<dbReference type="GO" id="GO:0046872">
    <property type="term" value="F:metal ion binding"/>
    <property type="evidence" value="ECO:0007669"/>
    <property type="project" value="UniProtKB-KW"/>
</dbReference>
<keyword evidence="12 15" id="KW-0238">DNA-binding</keyword>
<dbReference type="Gene3D" id="3.40.50.670">
    <property type="match status" value="1"/>
</dbReference>
<comment type="catalytic activity">
    <reaction evidence="1 15 16">
        <text>ATP-dependent breakage, passage and rejoining of double-stranded DNA.</text>
        <dbReference type="EC" id="5.6.2.2"/>
    </reaction>
</comment>
<dbReference type="Gene3D" id="3.30.1360.40">
    <property type="match status" value="1"/>
</dbReference>
<feature type="compositionally biased region" description="Low complexity" evidence="18">
    <location>
        <begin position="1272"/>
        <end position="1294"/>
    </location>
</feature>
<keyword evidence="14" id="KW-0539">Nucleus</keyword>
<comment type="cofactor">
    <cofactor evidence="4">
        <name>Mg(2+)</name>
        <dbReference type="ChEBI" id="CHEBI:18420"/>
    </cofactor>
</comment>
<dbReference type="Gene3D" id="3.90.199.10">
    <property type="entry name" value="Topoisomerase II, domain 5"/>
    <property type="match status" value="1"/>
</dbReference>
<dbReference type="FunFam" id="3.30.230.10:FF:000008">
    <property type="entry name" value="DNA topoisomerase 2"/>
    <property type="match status" value="1"/>
</dbReference>
<dbReference type="GO" id="GO:0003677">
    <property type="term" value="F:DNA binding"/>
    <property type="evidence" value="ECO:0007669"/>
    <property type="project" value="UniProtKB-UniRule"/>
</dbReference>
<evidence type="ECO:0000256" key="15">
    <source>
        <dbReference type="PROSITE-ProRule" id="PRU01384"/>
    </source>
</evidence>
<evidence type="ECO:0000256" key="16">
    <source>
        <dbReference type="RuleBase" id="RU362094"/>
    </source>
</evidence>
<evidence type="ECO:0000256" key="11">
    <source>
        <dbReference type="ARBA" id="ARBA00023029"/>
    </source>
</evidence>
<dbReference type="InterPro" id="IPR003594">
    <property type="entry name" value="HATPase_dom"/>
</dbReference>
<comment type="subunit">
    <text evidence="16">Homodimer.</text>
</comment>
<evidence type="ECO:0000256" key="10">
    <source>
        <dbReference type="ARBA" id="ARBA00022842"/>
    </source>
</evidence>
<dbReference type="PANTHER" id="PTHR10169">
    <property type="entry name" value="DNA TOPOISOMERASE/GYRASE"/>
    <property type="match status" value="1"/>
</dbReference>
<proteinExistence type="inferred from homology"/>
<evidence type="ECO:0000256" key="4">
    <source>
        <dbReference type="ARBA" id="ARBA00001946"/>
    </source>
</evidence>
<dbReference type="InterPro" id="IPR013757">
    <property type="entry name" value="Topo_IIA_A_a_sf"/>
</dbReference>
<dbReference type="Gene3D" id="1.10.268.10">
    <property type="entry name" value="Topoisomerase, domain 3"/>
    <property type="match status" value="1"/>
</dbReference>
<evidence type="ECO:0000256" key="7">
    <source>
        <dbReference type="ARBA" id="ARBA00022723"/>
    </source>
</evidence>
<evidence type="ECO:0000256" key="14">
    <source>
        <dbReference type="ARBA" id="ARBA00023242"/>
    </source>
</evidence>
<dbReference type="Gene3D" id="3.30.565.10">
    <property type="entry name" value="Histidine kinase-like ATPase, C-terminal domain"/>
    <property type="match status" value="1"/>
</dbReference>
<dbReference type="EC" id="5.6.2.2" evidence="16"/>
<dbReference type="InParanoid" id="A0A6P8H7T6"/>
<feature type="compositionally biased region" description="Low complexity" evidence="18">
    <location>
        <begin position="1301"/>
        <end position="1312"/>
    </location>
</feature>
<keyword evidence="21" id="KW-1185">Reference proteome</keyword>
<dbReference type="SUPFAM" id="SSF54211">
    <property type="entry name" value="Ribosomal protein S5 domain 2-like"/>
    <property type="match status" value="1"/>
</dbReference>
<feature type="coiled-coil region" evidence="17">
    <location>
        <begin position="1141"/>
        <end position="1168"/>
    </location>
</feature>
<dbReference type="InterPro" id="IPR031660">
    <property type="entry name" value="TOPRIM_C"/>
</dbReference>
<feature type="region of interest" description="Disordered" evidence="18">
    <location>
        <begin position="1226"/>
        <end position="1629"/>
    </location>
</feature>
<keyword evidence="8 16" id="KW-0547">Nucleotide-binding</keyword>
<dbReference type="InterPro" id="IPR013759">
    <property type="entry name" value="Topo_IIA_B_C"/>
</dbReference>
<keyword evidence="9 16" id="KW-0067">ATP-binding</keyword>
<dbReference type="FunFam" id="3.30.1490.30:FF:000001">
    <property type="entry name" value="DNA topoisomerase 2"/>
    <property type="match status" value="1"/>
</dbReference>
<dbReference type="CDD" id="cd00187">
    <property type="entry name" value="TOP4c"/>
    <property type="match status" value="1"/>
</dbReference>
<organism evidence="21 22">
    <name type="scientific">Actinia tenebrosa</name>
    <name type="common">Australian red waratah sea anemone</name>
    <dbReference type="NCBI Taxonomy" id="6105"/>
    <lineage>
        <taxon>Eukaryota</taxon>
        <taxon>Metazoa</taxon>
        <taxon>Cnidaria</taxon>
        <taxon>Anthozoa</taxon>
        <taxon>Hexacorallia</taxon>
        <taxon>Actiniaria</taxon>
        <taxon>Actiniidae</taxon>
        <taxon>Actinia</taxon>
    </lineage>
</organism>
<feature type="compositionally biased region" description="Basic and acidic residues" evidence="18">
    <location>
        <begin position="1"/>
        <end position="16"/>
    </location>
</feature>
<feature type="domain" description="Toprim" evidence="19">
    <location>
        <begin position="466"/>
        <end position="583"/>
    </location>
</feature>
<feature type="region of interest" description="Disordered" evidence="18">
    <location>
        <begin position="1"/>
        <end position="30"/>
    </location>
</feature>
<dbReference type="FunFam" id="3.40.50.670:FF:000001">
    <property type="entry name" value="DNA topoisomerase 2"/>
    <property type="match status" value="2"/>
</dbReference>
<feature type="compositionally biased region" description="Basic and acidic residues" evidence="18">
    <location>
        <begin position="1384"/>
        <end position="1397"/>
    </location>
</feature>
<evidence type="ECO:0000256" key="12">
    <source>
        <dbReference type="ARBA" id="ARBA00023125"/>
    </source>
</evidence>
<evidence type="ECO:0000256" key="9">
    <source>
        <dbReference type="ARBA" id="ARBA00022840"/>
    </source>
</evidence>
<evidence type="ECO:0000256" key="5">
    <source>
        <dbReference type="ARBA" id="ARBA00004123"/>
    </source>
</evidence>
<dbReference type="KEGG" id="aten:116288630"/>
<dbReference type="PROSITE" id="PS50880">
    <property type="entry name" value="TOPRIM"/>
    <property type="match status" value="1"/>
</dbReference>
<feature type="compositionally biased region" description="Acidic residues" evidence="18">
    <location>
        <begin position="1314"/>
        <end position="1329"/>
    </location>
</feature>
<dbReference type="InterPro" id="IPR013760">
    <property type="entry name" value="Topo_IIA-like_dom_sf"/>
</dbReference>
<dbReference type="CDD" id="cd03481">
    <property type="entry name" value="TopoIIA_Trans_ScTopoIIA"/>
    <property type="match status" value="1"/>
</dbReference>
<dbReference type="GO" id="GO:0000712">
    <property type="term" value="P:resolution of meiotic recombination intermediates"/>
    <property type="evidence" value="ECO:0007669"/>
    <property type="project" value="TreeGrafter"/>
</dbReference>
<dbReference type="PROSITE" id="PS00177">
    <property type="entry name" value="TOPOISOMERASE_II"/>
    <property type="match status" value="1"/>
</dbReference>
<dbReference type="CDD" id="cd16930">
    <property type="entry name" value="HATPase_TopII-like"/>
    <property type="match status" value="1"/>
</dbReference>
<evidence type="ECO:0000256" key="6">
    <source>
        <dbReference type="ARBA" id="ARBA00011080"/>
    </source>
</evidence>
<feature type="compositionally biased region" description="Basic and acidic residues" evidence="18">
    <location>
        <begin position="1100"/>
        <end position="1112"/>
    </location>
</feature>
<dbReference type="Pfam" id="PF00204">
    <property type="entry name" value="DNA_gyraseB"/>
    <property type="match status" value="1"/>
</dbReference>
<dbReference type="GO" id="GO:0005524">
    <property type="term" value="F:ATP binding"/>
    <property type="evidence" value="ECO:0007669"/>
    <property type="project" value="UniProtKB-UniRule"/>
</dbReference>
<dbReference type="Gene3D" id="3.30.230.10">
    <property type="match status" value="1"/>
</dbReference>
<dbReference type="PANTHER" id="PTHR10169:SF38">
    <property type="entry name" value="DNA TOPOISOMERASE 2"/>
    <property type="match status" value="1"/>
</dbReference>
<comment type="function">
    <text evidence="16">Control of topological states of DNA by transient breakage and subsequent rejoining of DNA strands. Topoisomerase II makes double-strand breaks.</text>
</comment>
<evidence type="ECO:0000256" key="1">
    <source>
        <dbReference type="ARBA" id="ARBA00000185"/>
    </source>
</evidence>
<dbReference type="OrthoDB" id="276498at2759"/>
<dbReference type="FunFam" id="3.90.199.10:FF:000002">
    <property type="entry name" value="DNA topoisomerase 2"/>
    <property type="match status" value="1"/>
</dbReference>
<dbReference type="PRINTS" id="PR00418">
    <property type="entry name" value="TPI2FAMILY"/>
</dbReference>
<dbReference type="Proteomes" id="UP000515163">
    <property type="component" value="Unplaced"/>
</dbReference>
<evidence type="ECO:0000259" key="19">
    <source>
        <dbReference type="PROSITE" id="PS50880"/>
    </source>
</evidence>
<feature type="active site" description="O-(5'-phospho-DNA)-tyrosine intermediate" evidence="15">
    <location>
        <position position="816"/>
    </location>
</feature>
<evidence type="ECO:0000256" key="13">
    <source>
        <dbReference type="ARBA" id="ARBA00023235"/>
    </source>
</evidence>
<evidence type="ECO:0000259" key="20">
    <source>
        <dbReference type="PROSITE" id="PS52040"/>
    </source>
</evidence>
<dbReference type="PROSITE" id="PS52040">
    <property type="entry name" value="TOPO_IIA"/>
    <property type="match status" value="1"/>
</dbReference>
<dbReference type="InterPro" id="IPR034157">
    <property type="entry name" value="TOPRIM_TopoII"/>
</dbReference>
<dbReference type="SMART" id="SM00434">
    <property type="entry name" value="TOP4c"/>
    <property type="match status" value="1"/>
</dbReference>
<comment type="cofactor">
    <cofactor evidence="2">
        <name>Ca(2+)</name>
        <dbReference type="ChEBI" id="CHEBI:29108"/>
    </cofactor>
</comment>
<reference evidence="22" key="1">
    <citation type="submission" date="2025-08" db="UniProtKB">
        <authorList>
            <consortium name="RefSeq"/>
        </authorList>
    </citation>
    <scope>IDENTIFICATION</scope>
    <source>
        <tissue evidence="22">Tentacle</tissue>
    </source>
</reference>
<protein>
    <recommendedName>
        <fullName evidence="16">DNA topoisomerase 2</fullName>
        <ecNumber evidence="16">5.6.2.2</ecNumber>
    </recommendedName>
</protein>
<dbReference type="InterPro" id="IPR001154">
    <property type="entry name" value="TopoII_euk"/>
</dbReference>
<dbReference type="FunFam" id="1.10.268.10:FF:000002">
    <property type="entry name" value="DNA topoisomerase 2"/>
    <property type="match status" value="1"/>
</dbReference>
<dbReference type="InterPro" id="IPR014721">
    <property type="entry name" value="Ribsml_uS5_D2-typ_fold_subgr"/>
</dbReference>
<dbReference type="GO" id="GO:0005634">
    <property type="term" value="C:nucleus"/>
    <property type="evidence" value="ECO:0007669"/>
    <property type="project" value="UniProtKB-SubCell"/>
</dbReference>
<dbReference type="Pfam" id="PF16898">
    <property type="entry name" value="TOPRIM_C"/>
    <property type="match status" value="1"/>
</dbReference>
<dbReference type="InterPro" id="IPR018522">
    <property type="entry name" value="TopoIIA_CS"/>
</dbReference>
<dbReference type="InterPro" id="IPR002205">
    <property type="entry name" value="Topo_IIA_dom_A"/>
</dbReference>
<dbReference type="PRINTS" id="PR01158">
    <property type="entry name" value="TOPISMRASEII"/>
</dbReference>
<dbReference type="GeneID" id="116288630"/>
<accession>A0A6P8H7T6</accession>
<feature type="compositionally biased region" description="Basic and acidic residues" evidence="18">
    <location>
        <begin position="1226"/>
        <end position="1247"/>
    </location>
</feature>
<dbReference type="CDD" id="cd03365">
    <property type="entry name" value="TOPRIM_TopoIIA"/>
    <property type="match status" value="1"/>
</dbReference>
<comment type="cofactor">
    <cofactor evidence="3">
        <name>Mn(2+)</name>
        <dbReference type="ChEBI" id="CHEBI:29035"/>
    </cofactor>
</comment>
<dbReference type="Pfam" id="PF02518">
    <property type="entry name" value="HATPase_c"/>
    <property type="match status" value="1"/>
</dbReference>
<dbReference type="Gene3D" id="3.30.1490.30">
    <property type="match status" value="1"/>
</dbReference>
<comment type="subcellular location">
    <subcellularLocation>
        <location evidence="5">Nucleus</location>
    </subcellularLocation>
</comment>
<feature type="compositionally biased region" description="Basic residues" evidence="18">
    <location>
        <begin position="1547"/>
        <end position="1565"/>
    </location>
</feature>
<feature type="compositionally biased region" description="Basic residues" evidence="18">
    <location>
        <begin position="1442"/>
        <end position="1458"/>
    </location>
</feature>
<dbReference type="FunFam" id="3.30.565.10:FF:000004">
    <property type="entry name" value="DNA topoisomerase 2"/>
    <property type="match status" value="1"/>
</dbReference>
<sequence>MESDLGTDKKKTKEKNTNSPKKNASKKKRLSVERIYQKKTQLEHILLRPDTYVGSVEPLKQTMWVYDDVLEAIVSKEITYVPGLYKIFDEILVNAADNKQRDPNMSVIKIDIKPDSNFISIWNDGRGIPIELHKEHNVYVPTLIFGQLLTSSNYDDKQKKVTGGRNGYGAKLCNIFSTKFSVETACSDSKKKFKQVWQNNMGKAGEPVIKEQSSIKDYTCISFHPDLKKFKMETLDRDTVSLLTRRAYDIAASVRGVTVYLNGQKLKVKSFKDYVELCLKGAEKERIEDGVGEDGKPKVVHEIINNRWEVCVTVSDKGFQHSSFVNSIATTKGGTHVNYVTDQIVDKMMAAIKRKNKGGIQVKPFQIKSHMWVFINCLIENPSFDSQTKENMTLRPKDFGSKCELTDKFLKAVQSCGVLENVLNWMKFKEKAQLNKKCSSQKQSKIKGIPKLDDANDAGGKNSRQCTLILTEGDSAKTLAISGLSVVGRDHYGVFPLRGKLLNVRDAAHKQILENAEINNIIKIIGLQYNKTYNTEADLKSLRYGRLMIMTDQDQDGSHIKGLVINFIHSNWPSLLKLNFLEQFITPIVKVSKAKQELSFYSIPEFEEWKEATPNHKSWRIKYYKGLGTSTPKEAKEYFHDMQRHRIDFNYEGPHDDESIVMAFSKKKVQERKEWLTRGMEERKWRREQGLSEVYLYEKETKVVTYSDFVNKELILFSNTDNERSIPSLVDGLKPGQRKVLFTCLKRNDKREVKVAQLAGSIAELSAYHHGETSLMGTIINLAQNFVGSNNINLLQPVGQFGTRLHGGKDAASPRYIFTMLSPLTRLMFQTGDEPSLKWLYDDNQRIEPEWYCPILPTVLVNGVEGIGTGYSTKIPNFDPKEIVQNLKKMIIGQEPEEMMPNYKNFIGQIIQTEPTRFVSRGNIEVIDNRTLEITELPIQTWTQTYKESVLEPMLHGTEKIQPCILDYKEYHTDTSVRFVITMAEDKLAEAEQFGLHKKFKLESNINTSNMVLFDAYGCLKKYENVGMILKEFFTLRLQRYTMRKAYLEGMLQAESDKLNNQARFILEKIEGTIVIENKPKRDLITMLVQRGYKSDPVKAWKDENENMKNQDSDDDTSSVASSMASNAGPDFNYLLNMTLLSLSQEKKEELLRQRDEKAEELRILRGKTEKDLWMEDLDAFLEELEKVEQVEREDEMYSGKSKTGRALKAKPVAKKATKIKAVTVPKKEKPTKQAAKEALNKVKDVWNLDDEPAEKPMMTLADRLALKRSESTSSVSSAASESSSSSKKQSTLSGFVSKQSGSKKPASSKTTSSDDDDAFIVDFSDSEDDKPSRATRKAAPTKIPMVDDDDDDDDSDEDFTIGKQARKNGQSKRPTILDDSDEESVKSDIKATRDLIQKLSPVKQAKKVQEEAPSVLNESDDASSSSSSGILVIEGRSSPVKPKKATAKKAPAKGKKGSKVDSNQSTIMEAMKKTTKTKSAPKAKSSSSKSNDSDEELGSLLVKKNKEKAPSKKSTASRKRPVSKTTSKTVHDSDSDASVECVGAKKTAKKTKTKTKTTKSPTKRTRIDSSDEESFNVDVPAPTRTQRSRRAAQVKYAFSDSEEESNTKENESNDWVMSDEVQDSDYEL</sequence>
<feature type="compositionally biased region" description="Acidic residues" evidence="18">
    <location>
        <begin position="1347"/>
        <end position="1360"/>
    </location>
</feature>
<evidence type="ECO:0000256" key="17">
    <source>
        <dbReference type="SAM" id="Coils"/>
    </source>
</evidence>
<name>A0A6P8H7T6_ACTTE</name>
<dbReference type="SMART" id="SM00433">
    <property type="entry name" value="TOP2c"/>
    <property type="match status" value="1"/>
</dbReference>
<dbReference type="InterPro" id="IPR006171">
    <property type="entry name" value="TOPRIM_dom"/>
</dbReference>
<gene>
    <name evidence="22" type="primary">LOC116288630</name>
</gene>
<keyword evidence="11 15" id="KW-0799">Topoisomerase</keyword>
<dbReference type="Pfam" id="PF01751">
    <property type="entry name" value="Toprim"/>
    <property type="match status" value="1"/>
</dbReference>
<keyword evidence="10" id="KW-0460">Magnesium</keyword>
<evidence type="ECO:0000256" key="2">
    <source>
        <dbReference type="ARBA" id="ARBA00001913"/>
    </source>
</evidence>
<dbReference type="InterPro" id="IPR036890">
    <property type="entry name" value="HATPase_C_sf"/>
</dbReference>
<dbReference type="FunFam" id="3.30.1360.40:FF:000003">
    <property type="entry name" value="DNA topoisomerase 2"/>
    <property type="match status" value="1"/>
</dbReference>
<evidence type="ECO:0000256" key="8">
    <source>
        <dbReference type="ARBA" id="ARBA00022741"/>
    </source>
</evidence>
<dbReference type="GO" id="GO:0000819">
    <property type="term" value="P:sister chromatid segregation"/>
    <property type="evidence" value="ECO:0007669"/>
    <property type="project" value="TreeGrafter"/>
</dbReference>
<keyword evidence="7" id="KW-0479">Metal-binding</keyword>
<keyword evidence="17" id="KW-0175">Coiled coil</keyword>
<dbReference type="SUPFAM" id="SSF55874">
    <property type="entry name" value="ATPase domain of HSP90 chaperone/DNA topoisomerase II/histidine kinase"/>
    <property type="match status" value="1"/>
</dbReference>
<evidence type="ECO:0000313" key="21">
    <source>
        <dbReference type="Proteomes" id="UP000515163"/>
    </source>
</evidence>
<keyword evidence="13 15" id="KW-0413">Isomerase</keyword>
<evidence type="ECO:0000256" key="18">
    <source>
        <dbReference type="SAM" id="MobiDB-lite"/>
    </source>
</evidence>
<dbReference type="GO" id="GO:0006265">
    <property type="term" value="P:DNA topological change"/>
    <property type="evidence" value="ECO:0007669"/>
    <property type="project" value="UniProtKB-UniRule"/>
</dbReference>
<dbReference type="InterPro" id="IPR013758">
    <property type="entry name" value="Topo_IIA_A/C_ab"/>
</dbReference>
<dbReference type="SUPFAM" id="SSF56719">
    <property type="entry name" value="Type II DNA topoisomerase"/>
    <property type="match status" value="1"/>
</dbReference>
<dbReference type="InterPro" id="IPR013506">
    <property type="entry name" value="Topo_IIA_bsu_dom2"/>
</dbReference>
<dbReference type="RefSeq" id="XP_031551313.1">
    <property type="nucleotide sequence ID" value="XM_031695453.1"/>
</dbReference>
<dbReference type="InterPro" id="IPR050634">
    <property type="entry name" value="DNA_Topoisomerase_II"/>
</dbReference>
<dbReference type="FunCoup" id="A0A6P8H7T6">
    <property type="interactions" value="3085"/>
</dbReference>
<evidence type="ECO:0000256" key="3">
    <source>
        <dbReference type="ARBA" id="ARBA00001936"/>
    </source>
</evidence>
<feature type="domain" description="Topo IIA-type catalytic" evidence="20">
    <location>
        <begin position="726"/>
        <end position="1178"/>
    </location>
</feature>
<dbReference type="InterPro" id="IPR020568">
    <property type="entry name" value="Ribosomal_Su5_D2-typ_SF"/>
</dbReference>
<dbReference type="GO" id="GO:0003918">
    <property type="term" value="F:DNA topoisomerase type II (double strand cut, ATP-hydrolyzing) activity"/>
    <property type="evidence" value="ECO:0007669"/>
    <property type="project" value="UniProtKB-UniRule"/>
</dbReference>
<comment type="similarity">
    <text evidence="6 16">Belongs to the type II topoisomerase family.</text>
</comment>